<keyword evidence="2" id="KW-1185">Reference proteome</keyword>
<dbReference type="InParanoid" id="Q239N2"/>
<gene>
    <name evidence="1" type="ORF">TTHERM_01119480</name>
</gene>
<accession>Q239N2</accession>
<dbReference type="EMBL" id="GG662729">
    <property type="protein sequence ID" value="EAR93238.1"/>
    <property type="molecule type" value="Genomic_DNA"/>
</dbReference>
<evidence type="ECO:0000313" key="1">
    <source>
        <dbReference type="EMBL" id="EAR93238.1"/>
    </source>
</evidence>
<evidence type="ECO:0000313" key="2">
    <source>
        <dbReference type="Proteomes" id="UP000009168"/>
    </source>
</evidence>
<dbReference type="Proteomes" id="UP000009168">
    <property type="component" value="Unassembled WGS sequence"/>
</dbReference>
<sequence>MYSEYLKDKLDDPFWKDILNGSYESIQSNLDMLKSEIQKNRFEMKQQISANLNDYVKSQESAIKLTQELNRIRVSSKAEQFKKQIKLFKIVNANSEGADANTATQKSQVQDQQEGGKAILLQSQSLFEKFKRCQQENDYMEIFEVESVIQRCLKAEDYEELSKLLFWLEKLILKNKDNASLHKIFSEIMKKYRKVLCNILFQNYNKSKKDKLKKFFIDFGKNLKSQKDSYLFEIFQAHFAKKFKQIFEKNKTQLVQINHIANIFDIYGKSLNKSVLFVQEINESLKEKEQIKILQFVNKFRKNLIDLIDKVRNNKLNEIKIRIAQFQEPLKTHLRLGSVDQLQISLQTKVFLIKAKAFLRYRNRFLITLGELKVIENEQEMFNEMVKNSEGIQVLLNMIKVYRFLLQTNRINEQKIDEYVSQFIEHVSKEIQNLIQIYYNTEDLKQTAEELDNKRKILIEMLFKQRKNF</sequence>
<protein>
    <submittedName>
        <fullName evidence="1">Uncharacterized protein</fullName>
    </submittedName>
</protein>
<dbReference type="GeneID" id="7842438"/>
<proteinExistence type="predicted"/>
<dbReference type="KEGG" id="tet:TTHERM_01119480"/>
<dbReference type="AlphaFoldDB" id="Q239N2"/>
<reference evidence="2" key="1">
    <citation type="journal article" date="2006" name="PLoS Biol.">
        <title>Macronuclear genome sequence of the ciliate Tetrahymena thermophila, a model eukaryote.</title>
        <authorList>
            <person name="Eisen J.A."/>
            <person name="Coyne R.S."/>
            <person name="Wu M."/>
            <person name="Wu D."/>
            <person name="Thiagarajan M."/>
            <person name="Wortman J.R."/>
            <person name="Badger J.H."/>
            <person name="Ren Q."/>
            <person name="Amedeo P."/>
            <person name="Jones K.M."/>
            <person name="Tallon L.J."/>
            <person name="Delcher A.L."/>
            <person name="Salzberg S.L."/>
            <person name="Silva J.C."/>
            <person name="Haas B.J."/>
            <person name="Majoros W.H."/>
            <person name="Farzad M."/>
            <person name="Carlton J.M."/>
            <person name="Smith R.K. Jr."/>
            <person name="Garg J."/>
            <person name="Pearlman R.E."/>
            <person name="Karrer K.M."/>
            <person name="Sun L."/>
            <person name="Manning G."/>
            <person name="Elde N.C."/>
            <person name="Turkewitz A.P."/>
            <person name="Asai D.J."/>
            <person name="Wilkes D.E."/>
            <person name="Wang Y."/>
            <person name="Cai H."/>
            <person name="Collins K."/>
            <person name="Stewart B.A."/>
            <person name="Lee S.R."/>
            <person name="Wilamowska K."/>
            <person name="Weinberg Z."/>
            <person name="Ruzzo W.L."/>
            <person name="Wloga D."/>
            <person name="Gaertig J."/>
            <person name="Frankel J."/>
            <person name="Tsao C.-C."/>
            <person name="Gorovsky M.A."/>
            <person name="Keeling P.J."/>
            <person name="Waller R.F."/>
            <person name="Patron N.J."/>
            <person name="Cherry J.M."/>
            <person name="Stover N.A."/>
            <person name="Krieger C.J."/>
            <person name="del Toro C."/>
            <person name="Ryder H.F."/>
            <person name="Williamson S.C."/>
            <person name="Barbeau R.A."/>
            <person name="Hamilton E.P."/>
            <person name="Orias E."/>
        </authorList>
    </citation>
    <scope>NUCLEOTIDE SEQUENCE [LARGE SCALE GENOMIC DNA]</scope>
    <source>
        <strain evidence="2">SB210</strain>
    </source>
</reference>
<organism evidence="1 2">
    <name type="scientific">Tetrahymena thermophila (strain SB210)</name>
    <dbReference type="NCBI Taxonomy" id="312017"/>
    <lineage>
        <taxon>Eukaryota</taxon>
        <taxon>Sar</taxon>
        <taxon>Alveolata</taxon>
        <taxon>Ciliophora</taxon>
        <taxon>Intramacronucleata</taxon>
        <taxon>Oligohymenophorea</taxon>
        <taxon>Hymenostomatida</taxon>
        <taxon>Tetrahymenina</taxon>
        <taxon>Tetrahymenidae</taxon>
        <taxon>Tetrahymena</taxon>
    </lineage>
</organism>
<name>Q239N2_TETTS</name>
<dbReference type="RefSeq" id="XP_001013483.1">
    <property type="nucleotide sequence ID" value="XM_001013483.1"/>
</dbReference>
<dbReference type="HOGENOM" id="CLU_583315_0_0_1"/>